<comment type="caution">
    <text evidence="2">The sequence shown here is derived from an EMBL/GenBank/DDBJ whole genome shotgun (WGS) entry which is preliminary data.</text>
</comment>
<keyword evidence="3" id="KW-1185">Reference proteome</keyword>
<dbReference type="AlphaFoldDB" id="A0A371HVB1"/>
<dbReference type="OrthoDB" id="1436497at2759"/>
<dbReference type="Proteomes" id="UP000257109">
    <property type="component" value="Unassembled WGS sequence"/>
</dbReference>
<dbReference type="EMBL" id="QJKJ01001630">
    <property type="protein sequence ID" value="RDY06717.1"/>
    <property type="molecule type" value="Genomic_DNA"/>
</dbReference>
<evidence type="ECO:0000313" key="3">
    <source>
        <dbReference type="Proteomes" id="UP000257109"/>
    </source>
</evidence>
<feature type="region of interest" description="Disordered" evidence="1">
    <location>
        <begin position="40"/>
        <end position="72"/>
    </location>
</feature>
<feature type="compositionally biased region" description="Polar residues" evidence="1">
    <location>
        <begin position="1"/>
        <end position="13"/>
    </location>
</feature>
<feature type="compositionally biased region" description="Basic and acidic residues" evidence="1">
    <location>
        <begin position="41"/>
        <end position="56"/>
    </location>
</feature>
<reference evidence="2" key="1">
    <citation type="submission" date="2018-05" db="EMBL/GenBank/DDBJ databases">
        <title>Draft genome of Mucuna pruriens seed.</title>
        <authorList>
            <person name="Nnadi N.E."/>
            <person name="Vos R."/>
            <person name="Hasami M.H."/>
            <person name="Devisetty U.K."/>
            <person name="Aguiy J.C."/>
        </authorList>
    </citation>
    <scope>NUCLEOTIDE SEQUENCE [LARGE SCALE GENOMIC DNA]</scope>
    <source>
        <strain evidence="2">JCA_2017</strain>
    </source>
</reference>
<proteinExistence type="predicted"/>
<accession>A0A371HVB1</accession>
<feature type="region of interest" description="Disordered" evidence="1">
    <location>
        <begin position="1"/>
        <end position="26"/>
    </location>
</feature>
<name>A0A371HVB1_MUCPR</name>
<organism evidence="2 3">
    <name type="scientific">Mucuna pruriens</name>
    <name type="common">Velvet bean</name>
    <name type="synonym">Dolichos pruriens</name>
    <dbReference type="NCBI Taxonomy" id="157652"/>
    <lineage>
        <taxon>Eukaryota</taxon>
        <taxon>Viridiplantae</taxon>
        <taxon>Streptophyta</taxon>
        <taxon>Embryophyta</taxon>
        <taxon>Tracheophyta</taxon>
        <taxon>Spermatophyta</taxon>
        <taxon>Magnoliopsida</taxon>
        <taxon>eudicotyledons</taxon>
        <taxon>Gunneridae</taxon>
        <taxon>Pentapetalae</taxon>
        <taxon>rosids</taxon>
        <taxon>fabids</taxon>
        <taxon>Fabales</taxon>
        <taxon>Fabaceae</taxon>
        <taxon>Papilionoideae</taxon>
        <taxon>50 kb inversion clade</taxon>
        <taxon>NPAAA clade</taxon>
        <taxon>indigoferoid/millettioid clade</taxon>
        <taxon>Phaseoleae</taxon>
        <taxon>Mucuna</taxon>
    </lineage>
</organism>
<protein>
    <submittedName>
        <fullName evidence="2">Uncharacterized protein</fullName>
    </submittedName>
</protein>
<evidence type="ECO:0000313" key="2">
    <source>
        <dbReference type="EMBL" id="RDY06717.1"/>
    </source>
</evidence>
<evidence type="ECO:0000256" key="1">
    <source>
        <dbReference type="SAM" id="MobiDB-lite"/>
    </source>
</evidence>
<sequence>MHQNLWKSGYQHHSLTKTPKRCPGDMTQSVTNVARIGGITRSDRIYAPESLRRENPTETLANSRNKENSKGK</sequence>
<feature type="non-terminal residue" evidence="2">
    <location>
        <position position="1"/>
    </location>
</feature>
<gene>
    <name evidence="2" type="ORF">CR513_09269</name>
</gene>